<evidence type="ECO:0000313" key="1">
    <source>
        <dbReference type="EMBL" id="WZX00129.1"/>
    </source>
</evidence>
<gene>
    <name evidence="1" type="ORF">PCC79_08090</name>
</gene>
<organism evidence="1 2">
    <name type="scientific">Propioniciclava soli</name>
    <dbReference type="NCBI Taxonomy" id="2775081"/>
    <lineage>
        <taxon>Bacteria</taxon>
        <taxon>Bacillati</taxon>
        <taxon>Actinomycetota</taxon>
        <taxon>Actinomycetes</taxon>
        <taxon>Propionibacteriales</taxon>
        <taxon>Propionibacteriaceae</taxon>
        <taxon>Propioniciclava</taxon>
    </lineage>
</organism>
<keyword evidence="2" id="KW-1185">Reference proteome</keyword>
<sequence>MTTNPTPAILTLADLVSRLDGIDPDSLTYQRSRGWVIGFTSCQDFEVAVTAFPGQRADRVDYNLVAKRFLVAGNHDFELNHPCHAQLPCWMHVTLADVARRHAEGYLDLTRPADRELLRALTEVVDVAPLPAAARLAEVYRTALHPTLTNCSAISTALVTGLRLEPDSTRHQDLVAILTTAGEKEAS</sequence>
<dbReference type="RefSeq" id="WP_342373509.1">
    <property type="nucleotide sequence ID" value="NZ_CP115965.1"/>
</dbReference>
<protein>
    <submittedName>
        <fullName evidence="1">Uncharacterized protein</fullName>
    </submittedName>
</protein>
<reference evidence="1 2" key="1">
    <citation type="journal article" date="2023" name="Environ Microbiome">
        <title>A coral-associated actinobacterium mitigates coral bleaching under heat stress.</title>
        <authorList>
            <person name="Li J."/>
            <person name="Zou Y."/>
            <person name="Li Q."/>
            <person name="Zhang J."/>
            <person name="Bourne D.G."/>
            <person name="Lyu Y."/>
            <person name="Liu C."/>
            <person name="Zhang S."/>
        </authorList>
    </citation>
    <scope>NUCLEOTIDE SEQUENCE [LARGE SCALE GENOMIC DNA]</scope>
    <source>
        <strain evidence="1 2">SCSIO 13291</strain>
    </source>
</reference>
<proteinExistence type="predicted"/>
<dbReference type="Proteomes" id="UP001434337">
    <property type="component" value="Chromosome"/>
</dbReference>
<name>A0ABZ3CBL3_9ACTN</name>
<accession>A0ABZ3CBL3</accession>
<evidence type="ECO:0000313" key="2">
    <source>
        <dbReference type="Proteomes" id="UP001434337"/>
    </source>
</evidence>
<dbReference type="EMBL" id="CP115965">
    <property type="protein sequence ID" value="WZX00129.1"/>
    <property type="molecule type" value="Genomic_DNA"/>
</dbReference>